<dbReference type="Pfam" id="PF02357">
    <property type="entry name" value="NusG"/>
    <property type="match status" value="1"/>
</dbReference>
<reference evidence="5" key="1">
    <citation type="submission" date="2023-03" db="EMBL/GenBank/DDBJ databases">
        <title>Multiphase analysis and comparison of six strains from genera Psychromarinibacter, Lutimaribacter, and Maritimibacter, including a novel species: Psychromarinibacter sediminicola sp. nov.</title>
        <authorList>
            <person name="Wang Y.-H."/>
            <person name="Ye M.-Q."/>
            <person name="Du Z.-J."/>
        </authorList>
    </citation>
    <scope>NUCLEOTIDE SEQUENCE</scope>
    <source>
        <strain evidence="5">C21-152</strain>
    </source>
</reference>
<gene>
    <name evidence="5" type="ORF">P1J78_00900</name>
</gene>
<dbReference type="InterPro" id="IPR036735">
    <property type="entry name" value="NGN_dom_sf"/>
</dbReference>
<dbReference type="GO" id="GO:0005829">
    <property type="term" value="C:cytosol"/>
    <property type="evidence" value="ECO:0007669"/>
    <property type="project" value="TreeGrafter"/>
</dbReference>
<comment type="caution">
    <text evidence="5">The sequence shown here is derived from an EMBL/GenBank/DDBJ whole genome shotgun (WGS) entry which is preliminary data.</text>
</comment>
<name>A0AAE3NNV2_9RHOB</name>
<proteinExistence type="predicted"/>
<evidence type="ECO:0000256" key="2">
    <source>
        <dbReference type="ARBA" id="ARBA00023015"/>
    </source>
</evidence>
<evidence type="ECO:0000259" key="4">
    <source>
        <dbReference type="SMART" id="SM00738"/>
    </source>
</evidence>
<dbReference type="Gene3D" id="3.30.70.940">
    <property type="entry name" value="NusG, N-terminal domain"/>
    <property type="match status" value="1"/>
</dbReference>
<evidence type="ECO:0000256" key="1">
    <source>
        <dbReference type="ARBA" id="ARBA00022814"/>
    </source>
</evidence>
<keyword evidence="3" id="KW-0804">Transcription</keyword>
<evidence type="ECO:0000256" key="3">
    <source>
        <dbReference type="ARBA" id="ARBA00023163"/>
    </source>
</evidence>
<dbReference type="CDD" id="cd06091">
    <property type="entry name" value="KOW_NusG"/>
    <property type="match status" value="1"/>
</dbReference>
<sequence length="179" mass="19824">MSPSDAEAAAERSPENWHVAQLKPKGLPRALENLARQGYPVFCPEQTVSRRTARGLVDTRVPLFPGYLFVQFDPTIRGWSALNSTRGIARLLLDHPSRPAPLPQQLMTGLLGRCDATGLLLPPDDLRPGERVRVLSGPFAAYVATVEKMAPEERVTVLFELMGRQGRVSMPRSSLERLK</sequence>
<organism evidence="5 6">
    <name type="scientific">Psychromarinibacter sediminicola</name>
    <dbReference type="NCBI Taxonomy" id="3033385"/>
    <lineage>
        <taxon>Bacteria</taxon>
        <taxon>Pseudomonadati</taxon>
        <taxon>Pseudomonadota</taxon>
        <taxon>Alphaproteobacteria</taxon>
        <taxon>Rhodobacterales</taxon>
        <taxon>Paracoccaceae</taxon>
        <taxon>Psychromarinibacter</taxon>
    </lineage>
</organism>
<feature type="domain" description="NusG-like N-terminal" evidence="4">
    <location>
        <begin position="14"/>
        <end position="114"/>
    </location>
</feature>
<dbReference type="SMART" id="SM00738">
    <property type="entry name" value="NGN"/>
    <property type="match status" value="1"/>
</dbReference>
<dbReference type="InterPro" id="IPR008991">
    <property type="entry name" value="Translation_prot_SH3-like_sf"/>
</dbReference>
<dbReference type="GO" id="GO:0006354">
    <property type="term" value="P:DNA-templated transcription elongation"/>
    <property type="evidence" value="ECO:0007669"/>
    <property type="project" value="InterPro"/>
</dbReference>
<protein>
    <submittedName>
        <fullName evidence="5">Transcription termination/antitermination NusG family protein</fullName>
    </submittedName>
</protein>
<dbReference type="EMBL" id="JARGYC010000001">
    <property type="protein sequence ID" value="MDF0599277.1"/>
    <property type="molecule type" value="Genomic_DNA"/>
</dbReference>
<evidence type="ECO:0000313" key="6">
    <source>
        <dbReference type="Proteomes" id="UP001220964"/>
    </source>
</evidence>
<dbReference type="InterPro" id="IPR043425">
    <property type="entry name" value="NusG-like"/>
</dbReference>
<dbReference type="GO" id="GO:0031564">
    <property type="term" value="P:transcription antitermination"/>
    <property type="evidence" value="ECO:0007669"/>
    <property type="project" value="UniProtKB-KW"/>
</dbReference>
<dbReference type="RefSeq" id="WP_275565421.1">
    <property type="nucleotide sequence ID" value="NZ_JARGYC010000001.1"/>
</dbReference>
<dbReference type="InterPro" id="IPR006645">
    <property type="entry name" value="NGN-like_dom"/>
</dbReference>
<keyword evidence="2" id="KW-0805">Transcription regulation</keyword>
<dbReference type="PANTHER" id="PTHR30265:SF7">
    <property type="entry name" value="TRANSCRIPTION ANTITERMINATION PROTEIN RFAH"/>
    <property type="match status" value="1"/>
</dbReference>
<dbReference type="SUPFAM" id="SSF82679">
    <property type="entry name" value="N-utilization substance G protein NusG, N-terminal domain"/>
    <property type="match status" value="1"/>
</dbReference>
<dbReference type="CDD" id="cd09892">
    <property type="entry name" value="NGN_SP_RfaH"/>
    <property type="match status" value="1"/>
</dbReference>
<dbReference type="PANTHER" id="PTHR30265">
    <property type="entry name" value="RHO-INTERACTING TRANSCRIPTION TERMINATION FACTOR NUSG"/>
    <property type="match status" value="1"/>
</dbReference>
<accession>A0AAE3NNV2</accession>
<dbReference type="SUPFAM" id="SSF50104">
    <property type="entry name" value="Translation proteins SH3-like domain"/>
    <property type="match status" value="1"/>
</dbReference>
<dbReference type="AlphaFoldDB" id="A0AAE3NNV2"/>
<keyword evidence="6" id="KW-1185">Reference proteome</keyword>
<evidence type="ECO:0000313" key="5">
    <source>
        <dbReference type="EMBL" id="MDF0599277.1"/>
    </source>
</evidence>
<keyword evidence="1" id="KW-0889">Transcription antitermination</keyword>
<dbReference type="Proteomes" id="UP001220964">
    <property type="component" value="Unassembled WGS sequence"/>
</dbReference>